<dbReference type="EMBL" id="FXTN01000014">
    <property type="protein sequence ID" value="SMO97643.1"/>
    <property type="molecule type" value="Genomic_DNA"/>
</dbReference>
<reference evidence="2 3" key="1">
    <citation type="submission" date="2017-05" db="EMBL/GenBank/DDBJ databases">
        <authorList>
            <person name="Varghese N."/>
            <person name="Submissions S."/>
        </authorList>
    </citation>
    <scope>NUCLEOTIDE SEQUENCE [LARGE SCALE GENOMIC DNA]</scope>
    <source>
        <strain evidence="2 3">DSM 19036</strain>
    </source>
</reference>
<sequence>MINRNNLHDIHRLVSPEDKKSTTKTNEKL</sequence>
<gene>
    <name evidence="2" type="ORF">SAMN06265348_114110</name>
</gene>
<name>A0A521FN60_9SPHI</name>
<proteinExistence type="predicted"/>
<evidence type="ECO:0000256" key="1">
    <source>
        <dbReference type="SAM" id="MobiDB-lite"/>
    </source>
</evidence>
<protein>
    <submittedName>
        <fullName evidence="2">Uncharacterized protein</fullName>
    </submittedName>
</protein>
<feature type="region of interest" description="Disordered" evidence="1">
    <location>
        <begin position="1"/>
        <end position="29"/>
    </location>
</feature>
<accession>A0A521FN60</accession>
<dbReference type="Proteomes" id="UP000320300">
    <property type="component" value="Unassembled WGS sequence"/>
</dbReference>
<keyword evidence="3" id="KW-1185">Reference proteome</keyword>
<evidence type="ECO:0000313" key="2">
    <source>
        <dbReference type="EMBL" id="SMO97643.1"/>
    </source>
</evidence>
<organism evidence="2 3">
    <name type="scientific">Pedobacter westerhofensis</name>
    <dbReference type="NCBI Taxonomy" id="425512"/>
    <lineage>
        <taxon>Bacteria</taxon>
        <taxon>Pseudomonadati</taxon>
        <taxon>Bacteroidota</taxon>
        <taxon>Sphingobacteriia</taxon>
        <taxon>Sphingobacteriales</taxon>
        <taxon>Sphingobacteriaceae</taxon>
        <taxon>Pedobacter</taxon>
    </lineage>
</organism>
<dbReference type="AlphaFoldDB" id="A0A521FN60"/>
<evidence type="ECO:0000313" key="3">
    <source>
        <dbReference type="Proteomes" id="UP000320300"/>
    </source>
</evidence>